<accession>A0A1X2G472</accession>
<reference evidence="2 3" key="1">
    <citation type="submission" date="2016-07" db="EMBL/GenBank/DDBJ databases">
        <title>Pervasive Adenine N6-methylation of Active Genes in Fungi.</title>
        <authorList>
            <consortium name="DOE Joint Genome Institute"/>
            <person name="Mondo S.J."/>
            <person name="Dannebaum R.O."/>
            <person name="Kuo R.C."/>
            <person name="Labutti K."/>
            <person name="Haridas S."/>
            <person name="Kuo A."/>
            <person name="Salamov A."/>
            <person name="Ahrendt S.R."/>
            <person name="Lipzen A."/>
            <person name="Sullivan W."/>
            <person name="Andreopoulos W.B."/>
            <person name="Clum A."/>
            <person name="Lindquist E."/>
            <person name="Daum C."/>
            <person name="Ramamoorthy G.K."/>
            <person name="Gryganskyi A."/>
            <person name="Culley D."/>
            <person name="Magnuson J.K."/>
            <person name="James T.Y."/>
            <person name="O'Malley M.A."/>
            <person name="Stajich J.E."/>
            <person name="Spatafora J.W."/>
            <person name="Visel A."/>
            <person name="Grigoriev I.V."/>
        </authorList>
    </citation>
    <scope>NUCLEOTIDE SEQUENCE [LARGE SCALE GENOMIC DNA]</scope>
    <source>
        <strain evidence="2 3">NRRL 3301</strain>
    </source>
</reference>
<dbReference type="AlphaFoldDB" id="A0A1X2G472"/>
<evidence type="ECO:0000313" key="3">
    <source>
        <dbReference type="Proteomes" id="UP000242146"/>
    </source>
</evidence>
<proteinExistence type="predicted"/>
<protein>
    <submittedName>
        <fullName evidence="2">Uncharacterized protein</fullName>
    </submittedName>
</protein>
<feature type="compositionally biased region" description="Polar residues" evidence="1">
    <location>
        <begin position="29"/>
        <end position="47"/>
    </location>
</feature>
<evidence type="ECO:0000256" key="1">
    <source>
        <dbReference type="SAM" id="MobiDB-lite"/>
    </source>
</evidence>
<dbReference type="Proteomes" id="UP000242146">
    <property type="component" value="Unassembled WGS sequence"/>
</dbReference>
<evidence type="ECO:0000313" key="2">
    <source>
        <dbReference type="EMBL" id="ORX44448.1"/>
    </source>
</evidence>
<organism evidence="2 3">
    <name type="scientific">Hesseltinella vesiculosa</name>
    <dbReference type="NCBI Taxonomy" id="101127"/>
    <lineage>
        <taxon>Eukaryota</taxon>
        <taxon>Fungi</taxon>
        <taxon>Fungi incertae sedis</taxon>
        <taxon>Mucoromycota</taxon>
        <taxon>Mucoromycotina</taxon>
        <taxon>Mucoromycetes</taxon>
        <taxon>Mucorales</taxon>
        <taxon>Cunninghamellaceae</taxon>
        <taxon>Hesseltinella</taxon>
    </lineage>
</organism>
<keyword evidence="3" id="KW-1185">Reference proteome</keyword>
<comment type="caution">
    <text evidence="2">The sequence shown here is derived from an EMBL/GenBank/DDBJ whole genome shotgun (WGS) entry which is preliminary data.</text>
</comment>
<dbReference type="EMBL" id="MCGT01000048">
    <property type="protein sequence ID" value="ORX44448.1"/>
    <property type="molecule type" value="Genomic_DNA"/>
</dbReference>
<feature type="compositionally biased region" description="Low complexity" evidence="1">
    <location>
        <begin position="48"/>
        <end position="57"/>
    </location>
</feature>
<gene>
    <name evidence="2" type="ORF">DM01DRAFT_330221</name>
</gene>
<feature type="region of interest" description="Disordered" evidence="1">
    <location>
        <begin position="19"/>
        <end position="104"/>
    </location>
</feature>
<name>A0A1X2G472_9FUNG</name>
<sequence>MSQPNVHVLQSITLTRNLGSPRLHLPKTSPLSTDHLQAPTDTTALSQPHTPVPTAAVAPPPSPAARTTELVHSPQVANSSPPHVETLEPMTIPTDMADKPSTQEMLPINSAQVQQTPSAQVPRASRFNARIHARKQAAVNPKLTDTKPVFYMYSASNGQWENSPFF</sequence>